<keyword evidence="2" id="KW-1185">Reference proteome</keyword>
<organism evidence="1 2">
    <name type="scientific">Larinioides sclopetarius</name>
    <dbReference type="NCBI Taxonomy" id="280406"/>
    <lineage>
        <taxon>Eukaryota</taxon>
        <taxon>Metazoa</taxon>
        <taxon>Ecdysozoa</taxon>
        <taxon>Arthropoda</taxon>
        <taxon>Chelicerata</taxon>
        <taxon>Arachnida</taxon>
        <taxon>Araneae</taxon>
        <taxon>Araneomorphae</taxon>
        <taxon>Entelegynae</taxon>
        <taxon>Araneoidea</taxon>
        <taxon>Araneidae</taxon>
        <taxon>Larinioides</taxon>
    </lineage>
</organism>
<dbReference type="EMBL" id="CAXIEN010000539">
    <property type="protein sequence ID" value="CAL1300178.1"/>
    <property type="molecule type" value="Genomic_DNA"/>
</dbReference>
<evidence type="ECO:0000313" key="2">
    <source>
        <dbReference type="Proteomes" id="UP001497382"/>
    </source>
</evidence>
<evidence type="ECO:0000313" key="1">
    <source>
        <dbReference type="EMBL" id="CAL1300178.1"/>
    </source>
</evidence>
<protein>
    <submittedName>
        <fullName evidence="1">Uncharacterized protein</fullName>
    </submittedName>
</protein>
<comment type="caution">
    <text evidence="1">The sequence shown here is derived from an EMBL/GenBank/DDBJ whole genome shotgun (WGS) entry which is preliminary data.</text>
</comment>
<dbReference type="AlphaFoldDB" id="A0AAV2BVT4"/>
<feature type="non-terminal residue" evidence="1">
    <location>
        <position position="1"/>
    </location>
</feature>
<reference evidence="1 2" key="1">
    <citation type="submission" date="2024-04" db="EMBL/GenBank/DDBJ databases">
        <authorList>
            <person name="Rising A."/>
            <person name="Reimegard J."/>
            <person name="Sonavane S."/>
            <person name="Akerstrom W."/>
            <person name="Nylinder S."/>
            <person name="Hedman E."/>
            <person name="Kallberg Y."/>
        </authorList>
    </citation>
    <scope>NUCLEOTIDE SEQUENCE [LARGE SCALE GENOMIC DNA]</scope>
</reference>
<gene>
    <name evidence="1" type="ORF">LARSCL_LOCUS21797</name>
</gene>
<sequence>PTINHFPHFVAKTAFEILKVATDRLERHPTYSNMSSLLSICSARTLAIVALAILCCSLLCETRAQQFYPNGRYGRRSVIPPLAESTQDFRVAISGDDSMICKFTGYADYYRCTRKEGSSDQVLN</sequence>
<proteinExistence type="predicted"/>
<accession>A0AAV2BVT4</accession>
<name>A0AAV2BVT4_9ARAC</name>
<dbReference type="Proteomes" id="UP001497382">
    <property type="component" value="Unassembled WGS sequence"/>
</dbReference>